<dbReference type="EMBL" id="AJJU01000040">
    <property type="protein sequence ID" value="EID71679.1"/>
    <property type="molecule type" value="Genomic_DNA"/>
</dbReference>
<dbReference type="AlphaFoldDB" id="I0W5L3"/>
<feature type="domain" description="Peptidase M16 C-terminal" evidence="7">
    <location>
        <begin position="713"/>
        <end position="893"/>
    </location>
</feature>
<keyword evidence="2" id="KW-0645">Protease</keyword>
<dbReference type="OrthoDB" id="9811314at2"/>
<protein>
    <submittedName>
        <fullName evidence="8">Peptidase M16</fullName>
    </submittedName>
</protein>
<feature type="domain" description="Peptidase M16 C-terminal" evidence="7">
    <location>
        <begin position="217"/>
        <end position="399"/>
    </location>
</feature>
<dbReference type="GO" id="GO:0006508">
    <property type="term" value="P:proteolysis"/>
    <property type="evidence" value="ECO:0007669"/>
    <property type="project" value="UniProtKB-KW"/>
</dbReference>
<keyword evidence="5" id="KW-0482">Metalloprotease</keyword>
<evidence type="ECO:0000256" key="3">
    <source>
        <dbReference type="ARBA" id="ARBA00022801"/>
    </source>
</evidence>
<dbReference type="GO" id="GO:0008237">
    <property type="term" value="F:metallopeptidase activity"/>
    <property type="evidence" value="ECO:0007669"/>
    <property type="project" value="UniProtKB-KW"/>
</dbReference>
<gene>
    <name evidence="8" type="ORF">W5A_13290</name>
</gene>
<dbReference type="InterPro" id="IPR050626">
    <property type="entry name" value="Peptidase_M16"/>
</dbReference>
<evidence type="ECO:0000256" key="1">
    <source>
        <dbReference type="ARBA" id="ARBA00007261"/>
    </source>
</evidence>
<dbReference type="STRING" id="946077.W5A_13290"/>
<dbReference type="eggNOG" id="COG0612">
    <property type="taxonomic scope" value="Bacteria"/>
</dbReference>
<keyword evidence="4" id="KW-0862">Zinc</keyword>
<evidence type="ECO:0000259" key="6">
    <source>
        <dbReference type="Pfam" id="PF00675"/>
    </source>
</evidence>
<evidence type="ECO:0000256" key="2">
    <source>
        <dbReference type="ARBA" id="ARBA00022670"/>
    </source>
</evidence>
<organism evidence="8 9">
    <name type="scientific">Imtechella halotolerans K1</name>
    <dbReference type="NCBI Taxonomy" id="946077"/>
    <lineage>
        <taxon>Bacteria</taxon>
        <taxon>Pseudomonadati</taxon>
        <taxon>Bacteroidota</taxon>
        <taxon>Flavobacteriia</taxon>
        <taxon>Flavobacteriales</taxon>
        <taxon>Flavobacteriaceae</taxon>
        <taxon>Imtechella</taxon>
    </lineage>
</organism>
<dbReference type="SUPFAM" id="SSF63411">
    <property type="entry name" value="LuxS/MPP-like metallohydrolase"/>
    <property type="match status" value="3"/>
</dbReference>
<comment type="similarity">
    <text evidence="1">Belongs to the peptidase M16 family.</text>
</comment>
<dbReference type="Proteomes" id="UP000005938">
    <property type="component" value="Unassembled WGS sequence"/>
</dbReference>
<dbReference type="GO" id="GO:0046872">
    <property type="term" value="F:metal ion binding"/>
    <property type="evidence" value="ECO:0007669"/>
    <property type="project" value="InterPro"/>
</dbReference>
<dbReference type="PANTHER" id="PTHR43690">
    <property type="entry name" value="NARDILYSIN"/>
    <property type="match status" value="1"/>
</dbReference>
<keyword evidence="9" id="KW-1185">Reference proteome</keyword>
<evidence type="ECO:0000313" key="8">
    <source>
        <dbReference type="EMBL" id="EID71679.1"/>
    </source>
</evidence>
<dbReference type="InterPro" id="IPR007863">
    <property type="entry name" value="Peptidase_M16_C"/>
</dbReference>
<dbReference type="Pfam" id="PF05193">
    <property type="entry name" value="Peptidase_M16_C"/>
    <property type="match status" value="2"/>
</dbReference>
<sequence>MKVINFNLFKMINKTLKTCIIILVFQLYFFSSPNLYSSNSQDTLLLDPKIRHGKLPNGLTYYIKPINDSSSKIDIRLFVKAGSSVLDPDQYEIEHFLEHIAFKAGNNMNIGKANDLGFKLGEINGGTSFDFTGYYFKGIETKEKRDIAFQLIHDIIWDLDFKDSYIVSERSVLINELVVRGRFHSNSIINGLENSMLGRNPISKMNVIEHLNTFPNEALIRFYNDWYRPDLMAIVIVGDIKDLNGLEQEIMERFSKPKNVENPRSAKIDYSAYRNSPPQFIKKEHPYLLENSNNKTINLRLYFRQKEVHEEKGMEMIINEQQRELLFQMLEERLKILQKSYCTNYVAFPRSLFPTFTDMKIQFTIEGGSERDVIINTIKVVHQVYNDGFLEEEFQESIKRRLEELSKTDTSSAQYWSENIRNHFVFEKSLPPNKESLIINMFNNLTLDEFNQFTKGYLSSPFEDIDIIILAPKGNRIFSHSEDTFRDWIKEASNMPTVPYTKPKVPQDLIDSLTLVNLKERGVLKETQILPETTQYVLENGIKIVLNSFDQVLSEKTKHSNTLSFHGFTSKGVNYYTSKDYFSALYCIDIVKNSGVGGLDKFELDRFYEDNGFTGQIIPYIEYNESGIRGNINIKDLETALQLVYLHFKEPNKDELAFEDWKQKTNSSFNLYRLNEKDFESTVKSTLKDITYLPKGSAALEGVSLTDLNRSHAIYREIFGNAGDFTFIFTGNFPKDELLSLCRKYLGNLSREKSKKGTITEKSLKRYKLPKSISHDVYSTEFMEGVKVQLVYASKLNHKKFDWKDEIRFKLLRQLLKFSMSQKMRFHSDKGGIYTVSVGINPKKDRLFNEIFVRFSCSPEDVDRLILEAKEEINSFRNDEISTEKLEQFKHSLILDLENNYNERKVVSEKLYHFYKNDLPWYTLHDEKEFINSISRKDIKDAAKKLLQNKPFEFKMIPLPKL</sequence>
<evidence type="ECO:0000256" key="5">
    <source>
        <dbReference type="ARBA" id="ARBA00023049"/>
    </source>
</evidence>
<proteinExistence type="inferred from homology"/>
<keyword evidence="3" id="KW-0378">Hydrolase</keyword>
<reference evidence="8 9" key="1">
    <citation type="journal article" date="2012" name="J. Bacteriol.">
        <title>Genome Sequence of the Halotolerant Bacterium Imtechella halotolerans K1T.</title>
        <authorList>
            <person name="Kumar S."/>
            <person name="Vikram S."/>
            <person name="Subramanian S."/>
            <person name="Raghava G.P."/>
            <person name="Pinnaka A.K."/>
        </authorList>
    </citation>
    <scope>NUCLEOTIDE SEQUENCE [LARGE SCALE GENOMIC DNA]</scope>
    <source>
        <strain evidence="8 9">K1</strain>
    </source>
</reference>
<dbReference type="Pfam" id="PF00675">
    <property type="entry name" value="Peptidase_M16"/>
    <property type="match status" value="1"/>
</dbReference>
<name>I0W5L3_9FLAO</name>
<dbReference type="PANTHER" id="PTHR43690:SF17">
    <property type="entry name" value="PROTEIN YHJJ"/>
    <property type="match status" value="1"/>
</dbReference>
<dbReference type="InterPro" id="IPR011765">
    <property type="entry name" value="Pept_M16_N"/>
</dbReference>
<evidence type="ECO:0000256" key="4">
    <source>
        <dbReference type="ARBA" id="ARBA00022833"/>
    </source>
</evidence>
<comment type="caution">
    <text evidence="8">The sequence shown here is derived from an EMBL/GenBank/DDBJ whole genome shotgun (WGS) entry which is preliminary data.</text>
</comment>
<feature type="domain" description="Peptidase M16 N-terminal" evidence="6">
    <location>
        <begin position="69"/>
        <end position="178"/>
    </location>
</feature>
<dbReference type="InterPro" id="IPR011249">
    <property type="entry name" value="Metalloenz_LuxS/M16"/>
</dbReference>
<accession>I0W5L3</accession>
<evidence type="ECO:0000259" key="7">
    <source>
        <dbReference type="Pfam" id="PF05193"/>
    </source>
</evidence>
<dbReference type="Gene3D" id="3.30.830.10">
    <property type="entry name" value="Metalloenzyme, LuxS/M16 peptidase-like"/>
    <property type="match status" value="3"/>
</dbReference>
<evidence type="ECO:0000313" key="9">
    <source>
        <dbReference type="Proteomes" id="UP000005938"/>
    </source>
</evidence>